<name>A0ABV6VF08_9ACTN</name>
<dbReference type="GO" id="GO:0032259">
    <property type="term" value="P:methylation"/>
    <property type="evidence" value="ECO:0007669"/>
    <property type="project" value="UniProtKB-KW"/>
</dbReference>
<comment type="caution">
    <text evidence="1">The sequence shown here is derived from an EMBL/GenBank/DDBJ whole genome shotgun (WGS) entry which is preliminary data.</text>
</comment>
<dbReference type="InterPro" id="IPR008332">
    <property type="entry name" value="MethylG_MeTrfase_N"/>
</dbReference>
<dbReference type="PANTHER" id="PTHR10815">
    <property type="entry name" value="METHYLATED-DNA--PROTEIN-CYSTEINE METHYLTRANSFERASE"/>
    <property type="match status" value="1"/>
</dbReference>
<keyword evidence="1" id="KW-0808">Transferase</keyword>
<dbReference type="InterPro" id="IPR036217">
    <property type="entry name" value="MethylDNA_cys_MeTrfase_DNAb"/>
</dbReference>
<keyword evidence="2" id="KW-1185">Reference proteome</keyword>
<dbReference type="Pfam" id="PF01035">
    <property type="entry name" value="DNA_binding_1"/>
    <property type="match status" value="1"/>
</dbReference>
<dbReference type="InterPro" id="IPR014048">
    <property type="entry name" value="MethylDNA_cys_MeTrfase_DNA-bd"/>
</dbReference>
<dbReference type="CDD" id="cd06445">
    <property type="entry name" value="ATase"/>
    <property type="match status" value="1"/>
</dbReference>
<organism evidence="1 2">
    <name type="scientific">Streptacidiphilus alkalitolerans</name>
    <dbReference type="NCBI Taxonomy" id="3342712"/>
    <lineage>
        <taxon>Bacteria</taxon>
        <taxon>Bacillati</taxon>
        <taxon>Actinomycetota</taxon>
        <taxon>Actinomycetes</taxon>
        <taxon>Kitasatosporales</taxon>
        <taxon>Streptomycetaceae</taxon>
        <taxon>Streptacidiphilus</taxon>
    </lineage>
</organism>
<dbReference type="Gene3D" id="1.10.10.10">
    <property type="entry name" value="Winged helix-like DNA-binding domain superfamily/Winged helix DNA-binding domain"/>
    <property type="match status" value="1"/>
</dbReference>
<dbReference type="NCBIfam" id="TIGR00589">
    <property type="entry name" value="ogt"/>
    <property type="match status" value="1"/>
</dbReference>
<gene>
    <name evidence="1" type="ORF">ACEZDG_23730</name>
</gene>
<dbReference type="SUPFAM" id="SSF53155">
    <property type="entry name" value="Methylated DNA-protein cysteine methyltransferase domain"/>
    <property type="match status" value="1"/>
</dbReference>
<evidence type="ECO:0000313" key="1">
    <source>
        <dbReference type="EMBL" id="MFC1412283.1"/>
    </source>
</evidence>
<dbReference type="InterPro" id="IPR036388">
    <property type="entry name" value="WH-like_DNA-bd_sf"/>
</dbReference>
<dbReference type="SUPFAM" id="SSF46767">
    <property type="entry name" value="Methylated DNA-protein cysteine methyltransferase, C-terminal domain"/>
    <property type="match status" value="1"/>
</dbReference>
<dbReference type="EC" id="2.1.1.63" evidence="1"/>
<accession>A0ABV6VF08</accession>
<evidence type="ECO:0000313" key="2">
    <source>
        <dbReference type="Proteomes" id="UP001592582"/>
    </source>
</evidence>
<dbReference type="Proteomes" id="UP001592582">
    <property type="component" value="Unassembled WGS sequence"/>
</dbReference>
<dbReference type="InterPro" id="IPR036631">
    <property type="entry name" value="MGMT_N_sf"/>
</dbReference>
<dbReference type="InterPro" id="IPR023546">
    <property type="entry name" value="MGMT"/>
</dbReference>
<dbReference type="Pfam" id="PF02870">
    <property type="entry name" value="Methyltransf_1N"/>
    <property type="match status" value="1"/>
</dbReference>
<dbReference type="Gene3D" id="3.30.160.70">
    <property type="entry name" value="Methylated DNA-protein cysteine methyltransferase domain"/>
    <property type="match status" value="1"/>
</dbReference>
<protein>
    <submittedName>
        <fullName evidence="1">Methylated-DNA--[protein]-cysteine S-methyltransferase</fullName>
        <ecNumber evidence="1">2.1.1.63</ecNumber>
    </submittedName>
</protein>
<reference evidence="1 2" key="1">
    <citation type="submission" date="2024-09" db="EMBL/GenBank/DDBJ databases">
        <authorList>
            <person name="Lee S.D."/>
        </authorList>
    </citation>
    <scope>NUCLEOTIDE SEQUENCE [LARGE SCALE GENOMIC DNA]</scope>
    <source>
        <strain evidence="1 2">N1-1</strain>
    </source>
</reference>
<sequence length="165" mass="17422">MTRYTTMDSPLGALLLVADEEGRLNAVLAPGTKGQPSRPDPGWTEDPAPFAAAVEQLTAYFSGDLKEFDLPLAPQGSDFRQRVWDALDDIPYGSTVSYGQLTAAAGQPPSAVRAVAAAIGTNPLLVIRPCHRVVGADNSLTGFAAGLDAKRRLLELESPQDALFG</sequence>
<dbReference type="EMBL" id="JBHEZX010000011">
    <property type="protein sequence ID" value="MFC1412283.1"/>
    <property type="molecule type" value="Genomic_DNA"/>
</dbReference>
<dbReference type="GO" id="GO:0003908">
    <property type="term" value="F:methylated-DNA-[protein]-cysteine S-methyltransferase activity"/>
    <property type="evidence" value="ECO:0007669"/>
    <property type="project" value="UniProtKB-EC"/>
</dbReference>
<keyword evidence="1" id="KW-0489">Methyltransferase</keyword>
<dbReference type="HAMAP" id="MF_00772">
    <property type="entry name" value="OGT"/>
    <property type="match status" value="1"/>
</dbReference>
<dbReference type="PANTHER" id="PTHR10815:SF5">
    <property type="entry name" value="METHYLATED-DNA--PROTEIN-CYSTEINE METHYLTRANSFERASE"/>
    <property type="match status" value="1"/>
</dbReference>
<proteinExistence type="inferred from homology"/>